<proteinExistence type="inferred from homology"/>
<evidence type="ECO:0000313" key="5">
    <source>
        <dbReference type="EMBL" id="KZV24266.1"/>
    </source>
</evidence>
<keyword evidence="4" id="KW-0052">Apoplast</keyword>
<dbReference type="PANTHER" id="PTHR21495">
    <property type="entry name" value="NUCLEOPORIN-RELATED"/>
    <property type="match status" value="1"/>
</dbReference>
<accession>A0A2Z7AS91</accession>
<dbReference type="AlphaFoldDB" id="A0A2Z7AS91"/>
<dbReference type="GO" id="GO:0009699">
    <property type="term" value="P:phenylpropanoid biosynthetic process"/>
    <property type="evidence" value="ECO:0007669"/>
    <property type="project" value="UniProtKB-ARBA"/>
</dbReference>
<comment type="similarity">
    <text evidence="1 4">Belongs to the plant dirigent protein family.</text>
</comment>
<evidence type="ECO:0000313" key="6">
    <source>
        <dbReference type="Proteomes" id="UP000250235"/>
    </source>
</evidence>
<comment type="function">
    <text evidence="4">Dirigent proteins impart stereoselectivity on the phenoxy radical-coupling reaction, yielding optically active lignans from two molecules of coniferyl alcohol in the biosynthesis of lignans, flavonolignans, and alkaloids and thus plays a central role in plant secondary metabolism.</text>
</comment>
<dbReference type="Pfam" id="PF03018">
    <property type="entry name" value="Dirigent"/>
    <property type="match status" value="1"/>
</dbReference>
<organism evidence="5 6">
    <name type="scientific">Dorcoceras hygrometricum</name>
    <dbReference type="NCBI Taxonomy" id="472368"/>
    <lineage>
        <taxon>Eukaryota</taxon>
        <taxon>Viridiplantae</taxon>
        <taxon>Streptophyta</taxon>
        <taxon>Embryophyta</taxon>
        <taxon>Tracheophyta</taxon>
        <taxon>Spermatophyta</taxon>
        <taxon>Magnoliopsida</taxon>
        <taxon>eudicotyledons</taxon>
        <taxon>Gunneridae</taxon>
        <taxon>Pentapetalae</taxon>
        <taxon>asterids</taxon>
        <taxon>lamiids</taxon>
        <taxon>Lamiales</taxon>
        <taxon>Gesneriaceae</taxon>
        <taxon>Didymocarpoideae</taxon>
        <taxon>Trichosporeae</taxon>
        <taxon>Loxocarpinae</taxon>
        <taxon>Dorcoceras</taxon>
    </lineage>
</organism>
<name>A0A2Z7AS91_9LAMI</name>
<dbReference type="EMBL" id="KV012839">
    <property type="protein sequence ID" value="KZV24266.1"/>
    <property type="molecule type" value="Genomic_DNA"/>
</dbReference>
<dbReference type="Gene3D" id="2.40.480.10">
    <property type="entry name" value="Allene oxide cyclase-like"/>
    <property type="match status" value="1"/>
</dbReference>
<evidence type="ECO:0000256" key="4">
    <source>
        <dbReference type="RuleBase" id="RU363099"/>
    </source>
</evidence>
<gene>
    <name evidence="5" type="ORF">F511_01748</name>
</gene>
<comment type="subunit">
    <text evidence="2 4">Homodimer.</text>
</comment>
<protein>
    <recommendedName>
        <fullName evidence="4">Dirigent protein</fullName>
    </recommendedName>
</protein>
<dbReference type="InterPro" id="IPR044859">
    <property type="entry name" value="Allene_oxi_cyc_Dirigent"/>
</dbReference>
<sequence length="199" mass="21808">MMGKLDMSKSFLIYSLIYVAAISGAFAKTGASKAPEPVDKWFAGLKKSLVPKFKFIEIYIQDIRGAANQTVWLVAQSNISATSPTFFGQVYLADNILTTTPKFESTRLGRAQGFGAFSDLEVPALFYSWNLAFTSGEYKGSTLSISGRNQVLDYSSEFSIVGGTGHFRMASGIAIGANFLPRDARGIAVLKYTLYFTYY</sequence>
<dbReference type="InterPro" id="IPR004265">
    <property type="entry name" value="Dirigent"/>
</dbReference>
<comment type="subcellular location">
    <subcellularLocation>
        <location evidence="4">Secreted</location>
        <location evidence="4">Extracellular space</location>
        <location evidence="4">Apoplast</location>
    </subcellularLocation>
</comment>
<dbReference type="OrthoDB" id="654085at2759"/>
<dbReference type="Proteomes" id="UP000250235">
    <property type="component" value="Unassembled WGS sequence"/>
</dbReference>
<dbReference type="GO" id="GO:0048046">
    <property type="term" value="C:apoplast"/>
    <property type="evidence" value="ECO:0007669"/>
    <property type="project" value="UniProtKB-SubCell"/>
</dbReference>
<keyword evidence="6" id="KW-1185">Reference proteome</keyword>
<evidence type="ECO:0000256" key="1">
    <source>
        <dbReference type="ARBA" id="ARBA00010746"/>
    </source>
</evidence>
<reference evidence="5 6" key="1">
    <citation type="journal article" date="2015" name="Proc. Natl. Acad. Sci. U.S.A.">
        <title>The resurrection genome of Boea hygrometrica: A blueprint for survival of dehydration.</title>
        <authorList>
            <person name="Xiao L."/>
            <person name="Yang G."/>
            <person name="Zhang L."/>
            <person name="Yang X."/>
            <person name="Zhao S."/>
            <person name="Ji Z."/>
            <person name="Zhou Q."/>
            <person name="Hu M."/>
            <person name="Wang Y."/>
            <person name="Chen M."/>
            <person name="Xu Y."/>
            <person name="Jin H."/>
            <person name="Xiao X."/>
            <person name="Hu G."/>
            <person name="Bao F."/>
            <person name="Hu Y."/>
            <person name="Wan P."/>
            <person name="Li L."/>
            <person name="Deng X."/>
            <person name="Kuang T."/>
            <person name="Xiang C."/>
            <person name="Zhu J.K."/>
            <person name="Oliver M.J."/>
            <person name="He Y."/>
        </authorList>
    </citation>
    <scope>NUCLEOTIDE SEQUENCE [LARGE SCALE GENOMIC DNA]</scope>
    <source>
        <strain evidence="6">cv. XS01</strain>
    </source>
</reference>
<evidence type="ECO:0000256" key="3">
    <source>
        <dbReference type="ARBA" id="ARBA00022525"/>
    </source>
</evidence>
<keyword evidence="3 4" id="KW-0964">Secreted</keyword>
<evidence type="ECO:0000256" key="2">
    <source>
        <dbReference type="ARBA" id="ARBA00011738"/>
    </source>
</evidence>